<protein>
    <submittedName>
        <fullName evidence="1">Uncharacterized protein</fullName>
    </submittedName>
</protein>
<evidence type="ECO:0000313" key="2">
    <source>
        <dbReference type="Proteomes" id="UP000192578"/>
    </source>
</evidence>
<comment type="caution">
    <text evidence="1">The sequence shown here is derived from an EMBL/GenBank/DDBJ whole genome shotgun (WGS) entry which is preliminary data.</text>
</comment>
<organism evidence="1 2">
    <name type="scientific">Hypsibius exemplaris</name>
    <name type="common">Freshwater tardigrade</name>
    <dbReference type="NCBI Taxonomy" id="2072580"/>
    <lineage>
        <taxon>Eukaryota</taxon>
        <taxon>Metazoa</taxon>
        <taxon>Ecdysozoa</taxon>
        <taxon>Tardigrada</taxon>
        <taxon>Eutardigrada</taxon>
        <taxon>Parachela</taxon>
        <taxon>Hypsibioidea</taxon>
        <taxon>Hypsibiidae</taxon>
        <taxon>Hypsibius</taxon>
    </lineage>
</organism>
<proteinExistence type="predicted"/>
<dbReference type="Proteomes" id="UP000192578">
    <property type="component" value="Unassembled WGS sequence"/>
</dbReference>
<gene>
    <name evidence="1" type="ORF">BV898_05457</name>
</gene>
<evidence type="ECO:0000313" key="1">
    <source>
        <dbReference type="EMBL" id="OQV20640.1"/>
    </source>
</evidence>
<dbReference type="EMBL" id="MTYJ01000029">
    <property type="protein sequence ID" value="OQV20640.1"/>
    <property type="molecule type" value="Genomic_DNA"/>
</dbReference>
<keyword evidence="2" id="KW-1185">Reference proteome</keyword>
<dbReference type="AlphaFoldDB" id="A0A1W0WZJ7"/>
<name>A0A1W0WZJ7_HYPEX</name>
<sequence>MDLFRRQSSPVLALQSRVQWIQTCDATAANAAFEQRKTDAKLTFDRDQTASKAADPLNTQLAKHQIQAKRNFDVSQAADRA</sequence>
<accession>A0A1W0WZJ7</accession>
<reference evidence="2" key="1">
    <citation type="submission" date="2017-01" db="EMBL/GenBank/DDBJ databases">
        <title>Comparative genomics of anhydrobiosis in the tardigrade Hypsibius dujardini.</title>
        <authorList>
            <person name="Yoshida Y."/>
            <person name="Koutsovoulos G."/>
            <person name="Laetsch D."/>
            <person name="Stevens L."/>
            <person name="Kumar S."/>
            <person name="Horikawa D."/>
            <person name="Ishino K."/>
            <person name="Komine S."/>
            <person name="Tomita M."/>
            <person name="Blaxter M."/>
            <person name="Arakawa K."/>
        </authorList>
    </citation>
    <scope>NUCLEOTIDE SEQUENCE [LARGE SCALE GENOMIC DNA]</scope>
    <source>
        <strain evidence="2">Z151</strain>
    </source>
</reference>